<protein>
    <submittedName>
        <fullName evidence="1">Uncharacterized protein</fullName>
    </submittedName>
</protein>
<keyword evidence="2" id="KW-1185">Reference proteome</keyword>
<accession>A0ABS8WJI3</accession>
<feature type="non-terminal residue" evidence="1">
    <location>
        <position position="60"/>
    </location>
</feature>
<evidence type="ECO:0000313" key="1">
    <source>
        <dbReference type="EMBL" id="MCE3050266.1"/>
    </source>
</evidence>
<sequence>IAIKQDPWSLEVDFLDSHESDVVAPISLLPVATTDMPSAPLASPIVPEMFLHLPLSLCFL</sequence>
<name>A0ABS8WJI3_DATST</name>
<evidence type="ECO:0000313" key="2">
    <source>
        <dbReference type="Proteomes" id="UP000823775"/>
    </source>
</evidence>
<gene>
    <name evidence="1" type="ORF">HAX54_046769</name>
</gene>
<proteinExistence type="predicted"/>
<reference evidence="1 2" key="1">
    <citation type="journal article" date="2021" name="BMC Genomics">
        <title>Datura genome reveals duplications of psychoactive alkaloid biosynthetic genes and high mutation rate following tissue culture.</title>
        <authorList>
            <person name="Rajewski A."/>
            <person name="Carter-House D."/>
            <person name="Stajich J."/>
            <person name="Litt A."/>
        </authorList>
    </citation>
    <scope>NUCLEOTIDE SEQUENCE [LARGE SCALE GENOMIC DNA]</scope>
    <source>
        <strain evidence="1">AR-01</strain>
    </source>
</reference>
<dbReference type="Proteomes" id="UP000823775">
    <property type="component" value="Unassembled WGS sequence"/>
</dbReference>
<feature type="non-terminal residue" evidence="1">
    <location>
        <position position="1"/>
    </location>
</feature>
<comment type="caution">
    <text evidence="1">The sequence shown here is derived from an EMBL/GenBank/DDBJ whole genome shotgun (WGS) entry which is preliminary data.</text>
</comment>
<dbReference type="EMBL" id="JACEIK010007434">
    <property type="protein sequence ID" value="MCE3050266.1"/>
    <property type="molecule type" value="Genomic_DNA"/>
</dbReference>
<organism evidence="1 2">
    <name type="scientific">Datura stramonium</name>
    <name type="common">Jimsonweed</name>
    <name type="synonym">Common thornapple</name>
    <dbReference type="NCBI Taxonomy" id="4076"/>
    <lineage>
        <taxon>Eukaryota</taxon>
        <taxon>Viridiplantae</taxon>
        <taxon>Streptophyta</taxon>
        <taxon>Embryophyta</taxon>
        <taxon>Tracheophyta</taxon>
        <taxon>Spermatophyta</taxon>
        <taxon>Magnoliopsida</taxon>
        <taxon>eudicotyledons</taxon>
        <taxon>Gunneridae</taxon>
        <taxon>Pentapetalae</taxon>
        <taxon>asterids</taxon>
        <taxon>lamiids</taxon>
        <taxon>Solanales</taxon>
        <taxon>Solanaceae</taxon>
        <taxon>Solanoideae</taxon>
        <taxon>Datureae</taxon>
        <taxon>Datura</taxon>
    </lineage>
</organism>